<keyword evidence="3" id="KW-1133">Transmembrane helix</keyword>
<keyword evidence="5" id="KW-0931">ER-Golgi transport</keyword>
<keyword evidence="2 8" id="KW-0812">Transmembrane</keyword>
<gene>
    <name evidence="8" type="ORF">AWRI3578_g428</name>
</gene>
<feature type="coiled-coil region" evidence="6">
    <location>
        <begin position="155"/>
        <end position="182"/>
    </location>
</feature>
<evidence type="ECO:0000256" key="3">
    <source>
        <dbReference type="ARBA" id="ARBA00022989"/>
    </source>
</evidence>
<evidence type="ECO:0000256" key="2">
    <source>
        <dbReference type="ARBA" id="ARBA00022692"/>
    </source>
</evidence>
<dbReference type="Proteomes" id="UP000095605">
    <property type="component" value="Unassembled WGS sequence"/>
</dbReference>
<keyword evidence="5" id="KW-0256">Endoplasmic reticulum</keyword>
<evidence type="ECO:0000313" key="9">
    <source>
        <dbReference type="Proteomes" id="UP000095605"/>
    </source>
</evidence>
<dbReference type="OrthoDB" id="435607at2759"/>
<evidence type="ECO:0000256" key="6">
    <source>
        <dbReference type="SAM" id="Coils"/>
    </source>
</evidence>
<keyword evidence="5" id="KW-0653">Protein transport</keyword>
<evidence type="ECO:0000256" key="1">
    <source>
        <dbReference type="ARBA" id="ARBA00004141"/>
    </source>
</evidence>
<accession>A0A1E5RY24</accession>
<evidence type="ECO:0000313" key="8">
    <source>
        <dbReference type="EMBL" id="OEJ91645.1"/>
    </source>
</evidence>
<organism evidence="8 9">
    <name type="scientific">Hanseniaspora opuntiae</name>
    <dbReference type="NCBI Taxonomy" id="211096"/>
    <lineage>
        <taxon>Eukaryota</taxon>
        <taxon>Fungi</taxon>
        <taxon>Dikarya</taxon>
        <taxon>Ascomycota</taxon>
        <taxon>Saccharomycotina</taxon>
        <taxon>Saccharomycetes</taxon>
        <taxon>Saccharomycodales</taxon>
        <taxon>Saccharomycodaceae</taxon>
        <taxon>Hanseniaspora</taxon>
    </lineage>
</organism>
<dbReference type="AlphaFoldDB" id="A0A1E5RY24"/>
<comment type="similarity">
    <text evidence="5">Belongs to the BCAP29/BCAP31 family.</text>
</comment>
<dbReference type="GO" id="GO:0006886">
    <property type="term" value="P:intracellular protein transport"/>
    <property type="evidence" value="ECO:0007669"/>
    <property type="project" value="UniProtKB-UniRule"/>
</dbReference>
<sequence>MVLFLALIIPLPSKVTPIKKHFVRSLNYIAYTNETTKIVSRSIFVFIFLMFVDSIKKLQNISLTSNTYRNNELFSKSLNNEYTGSQIEALNKNEYYREKFFAQRNMYLTGFTLFLCFLILRTIHITNELLDSLAIKKQHDATKDDINTDIAYLNEREIKDKISEYEEKIDNLSKKILLEDESI</sequence>
<protein>
    <recommendedName>
        <fullName evidence="5">Endoplasmic reticulum transmembrane protein</fullName>
    </recommendedName>
</protein>
<dbReference type="PANTHER" id="PTHR12701">
    <property type="entry name" value="BCR-ASSOCIATED PROTEIN, BAP"/>
    <property type="match status" value="1"/>
</dbReference>
<evidence type="ECO:0000256" key="5">
    <source>
        <dbReference type="RuleBase" id="RU367026"/>
    </source>
</evidence>
<keyword evidence="5" id="KW-0813">Transport</keyword>
<comment type="caution">
    <text evidence="8">The sequence shown here is derived from an EMBL/GenBank/DDBJ whole genome shotgun (WGS) entry which is preliminary data.</text>
</comment>
<name>A0A1E5RY24_9ASCO</name>
<evidence type="ECO:0000256" key="4">
    <source>
        <dbReference type="ARBA" id="ARBA00023136"/>
    </source>
</evidence>
<dbReference type="GO" id="GO:0005789">
    <property type="term" value="C:endoplasmic reticulum membrane"/>
    <property type="evidence" value="ECO:0007669"/>
    <property type="project" value="UniProtKB-SubCell"/>
</dbReference>
<proteinExistence type="inferred from homology"/>
<feature type="domain" description="BAP29/BAP31 transmembrane" evidence="7">
    <location>
        <begin position="1"/>
        <end position="133"/>
    </location>
</feature>
<evidence type="ECO:0000259" key="7">
    <source>
        <dbReference type="Pfam" id="PF05529"/>
    </source>
</evidence>
<dbReference type="GO" id="GO:0070973">
    <property type="term" value="P:protein localization to endoplasmic reticulum exit site"/>
    <property type="evidence" value="ECO:0007669"/>
    <property type="project" value="UniProtKB-UniRule"/>
</dbReference>
<dbReference type="GO" id="GO:0006888">
    <property type="term" value="P:endoplasmic reticulum to Golgi vesicle-mediated transport"/>
    <property type="evidence" value="ECO:0007669"/>
    <property type="project" value="UniProtKB-UniRule"/>
</dbReference>
<dbReference type="InterPro" id="IPR008417">
    <property type="entry name" value="BAP29/BAP31"/>
</dbReference>
<dbReference type="EMBL" id="LPNL01000002">
    <property type="protein sequence ID" value="OEJ91645.1"/>
    <property type="molecule type" value="Genomic_DNA"/>
</dbReference>
<comment type="function">
    <text evidence="5">May play a role in anterograde transport of membrane proteins from the endoplasmic reticulum to the Golgi.</text>
</comment>
<reference evidence="9" key="1">
    <citation type="journal article" date="2016" name="Genome Announc.">
        <title>Genome sequences of three species of Hanseniaspora isolated from spontaneous wine fermentations.</title>
        <authorList>
            <person name="Sternes P.R."/>
            <person name="Lee D."/>
            <person name="Kutyna D.R."/>
            <person name="Borneman A.R."/>
        </authorList>
    </citation>
    <scope>NUCLEOTIDE SEQUENCE [LARGE SCALE GENOMIC DNA]</scope>
    <source>
        <strain evidence="9">AWRI3578</strain>
    </source>
</reference>
<keyword evidence="6" id="KW-0175">Coiled coil</keyword>
<comment type="subcellular location">
    <subcellularLocation>
        <location evidence="5">Endoplasmic reticulum membrane</location>
        <topology evidence="5">Multi-pass membrane protein</topology>
    </subcellularLocation>
    <subcellularLocation>
        <location evidence="1">Membrane</location>
        <topology evidence="1">Multi-pass membrane protein</topology>
    </subcellularLocation>
</comment>
<keyword evidence="9" id="KW-1185">Reference proteome</keyword>
<dbReference type="InterPro" id="IPR040463">
    <property type="entry name" value="BAP29/BAP31_N"/>
</dbReference>
<dbReference type="PANTHER" id="PTHR12701:SF20">
    <property type="entry name" value="ENDOPLASMIC RETICULUM TRANSMEMBRANE PROTEIN"/>
    <property type="match status" value="1"/>
</dbReference>
<dbReference type="Pfam" id="PF05529">
    <property type="entry name" value="Bap31"/>
    <property type="match status" value="1"/>
</dbReference>
<keyword evidence="4" id="KW-0472">Membrane</keyword>